<reference evidence="13 14" key="1">
    <citation type="submission" date="2016-12" db="EMBL/GenBank/DDBJ databases">
        <authorList>
            <person name="Song W.-J."/>
            <person name="Kurnit D.M."/>
        </authorList>
    </citation>
    <scope>NUCLEOTIDE SEQUENCE [LARGE SCALE GENOMIC DNA]</scope>
    <source>
        <strain evidence="13 14">DSM 19599</strain>
    </source>
</reference>
<dbReference type="STRING" id="1123029.SAMN02745172_01135"/>
<dbReference type="InterPro" id="IPR003660">
    <property type="entry name" value="HAMP_dom"/>
</dbReference>
<protein>
    <recommendedName>
        <fullName evidence="3">histidine kinase</fullName>
        <ecNumber evidence="3">2.7.13.3</ecNumber>
    </recommendedName>
</protein>
<keyword evidence="4" id="KW-0597">Phosphoprotein</keyword>
<dbReference type="PANTHER" id="PTHR44936:SF10">
    <property type="entry name" value="SENSOR PROTEIN RSTB"/>
    <property type="match status" value="1"/>
</dbReference>
<dbReference type="CDD" id="cd00075">
    <property type="entry name" value="HATPase"/>
    <property type="match status" value="1"/>
</dbReference>
<dbReference type="GO" id="GO:0000155">
    <property type="term" value="F:phosphorelay sensor kinase activity"/>
    <property type="evidence" value="ECO:0007669"/>
    <property type="project" value="TreeGrafter"/>
</dbReference>
<evidence type="ECO:0000256" key="5">
    <source>
        <dbReference type="ARBA" id="ARBA00022679"/>
    </source>
</evidence>
<dbReference type="Proteomes" id="UP000186406">
    <property type="component" value="Unassembled WGS sequence"/>
</dbReference>
<feature type="domain" description="HAMP" evidence="12">
    <location>
        <begin position="259"/>
        <end position="314"/>
    </location>
</feature>
<keyword evidence="10" id="KW-0472">Membrane</keyword>
<dbReference type="AlphaFoldDB" id="A0A1M7ZCV5"/>
<dbReference type="PRINTS" id="PR00344">
    <property type="entry name" value="BCTRLSENSOR"/>
</dbReference>
<dbReference type="PROSITE" id="PS50109">
    <property type="entry name" value="HIS_KIN"/>
    <property type="match status" value="1"/>
</dbReference>
<dbReference type="SMART" id="SM00387">
    <property type="entry name" value="HATPase_c"/>
    <property type="match status" value="1"/>
</dbReference>
<evidence type="ECO:0000313" key="13">
    <source>
        <dbReference type="EMBL" id="SHO62700.1"/>
    </source>
</evidence>
<dbReference type="SUPFAM" id="SSF158472">
    <property type="entry name" value="HAMP domain-like"/>
    <property type="match status" value="1"/>
</dbReference>
<dbReference type="SUPFAM" id="SSF55874">
    <property type="entry name" value="ATPase domain of HSP90 chaperone/DNA topoisomerase II/histidine kinase"/>
    <property type="match status" value="1"/>
</dbReference>
<feature type="domain" description="Histidine kinase" evidence="11">
    <location>
        <begin position="328"/>
        <end position="540"/>
    </location>
</feature>
<dbReference type="InterPro" id="IPR050980">
    <property type="entry name" value="2C_sensor_his_kinase"/>
</dbReference>
<dbReference type="Pfam" id="PF00672">
    <property type="entry name" value="HAMP"/>
    <property type="match status" value="1"/>
</dbReference>
<comment type="subcellular location">
    <subcellularLocation>
        <location evidence="2">Membrane</location>
    </subcellularLocation>
</comment>
<feature type="transmembrane region" description="Helical" evidence="10">
    <location>
        <begin position="86"/>
        <end position="107"/>
    </location>
</feature>
<dbReference type="SMART" id="SM00304">
    <property type="entry name" value="HAMP"/>
    <property type="match status" value="1"/>
</dbReference>
<keyword evidence="8" id="KW-0067">ATP-binding</keyword>
<dbReference type="PROSITE" id="PS50885">
    <property type="entry name" value="HAMP"/>
    <property type="match status" value="1"/>
</dbReference>
<feature type="region of interest" description="Disordered" evidence="9">
    <location>
        <begin position="1"/>
        <end position="60"/>
    </location>
</feature>
<feature type="transmembrane region" description="Helical" evidence="10">
    <location>
        <begin position="238"/>
        <end position="257"/>
    </location>
</feature>
<feature type="compositionally biased region" description="Basic and acidic residues" evidence="9">
    <location>
        <begin position="1"/>
        <end position="11"/>
    </location>
</feature>
<evidence type="ECO:0000256" key="4">
    <source>
        <dbReference type="ARBA" id="ARBA00022553"/>
    </source>
</evidence>
<dbReference type="PANTHER" id="PTHR44936">
    <property type="entry name" value="SENSOR PROTEIN CREC"/>
    <property type="match status" value="1"/>
</dbReference>
<dbReference type="InterPro" id="IPR005467">
    <property type="entry name" value="His_kinase_dom"/>
</dbReference>
<evidence type="ECO:0000256" key="3">
    <source>
        <dbReference type="ARBA" id="ARBA00012438"/>
    </source>
</evidence>
<dbReference type="Gene3D" id="6.10.340.10">
    <property type="match status" value="1"/>
</dbReference>
<name>A0A1M7ZCV5_9HYPH</name>
<evidence type="ECO:0000313" key="14">
    <source>
        <dbReference type="Proteomes" id="UP000186406"/>
    </source>
</evidence>
<dbReference type="GO" id="GO:0005524">
    <property type="term" value="F:ATP binding"/>
    <property type="evidence" value="ECO:0007669"/>
    <property type="project" value="UniProtKB-KW"/>
</dbReference>
<dbReference type="InterPro" id="IPR003594">
    <property type="entry name" value="HATPase_dom"/>
</dbReference>
<comment type="catalytic activity">
    <reaction evidence="1">
        <text>ATP + protein L-histidine = ADP + protein N-phospho-L-histidine.</text>
        <dbReference type="EC" id="2.7.13.3"/>
    </reaction>
</comment>
<dbReference type="Pfam" id="PF02518">
    <property type="entry name" value="HATPase_c"/>
    <property type="match status" value="1"/>
</dbReference>
<keyword evidence="6" id="KW-0547">Nucleotide-binding</keyword>
<dbReference type="EC" id="2.7.13.3" evidence="3"/>
<evidence type="ECO:0000256" key="10">
    <source>
        <dbReference type="SAM" id="Phobius"/>
    </source>
</evidence>
<evidence type="ECO:0000259" key="11">
    <source>
        <dbReference type="PROSITE" id="PS50109"/>
    </source>
</evidence>
<keyword evidence="5" id="KW-0808">Transferase</keyword>
<dbReference type="InterPro" id="IPR004358">
    <property type="entry name" value="Sig_transdc_His_kin-like_C"/>
</dbReference>
<gene>
    <name evidence="13" type="ORF">SAMN02745172_01135</name>
</gene>
<dbReference type="InterPro" id="IPR036890">
    <property type="entry name" value="HATPase_C_sf"/>
</dbReference>
<accession>A0A1M7ZCV5</accession>
<sequence>MAGDGNGDRIGESGPAIGVLETSGRAEGSVRAGAGPRNEAPKGGHPDEAGDSGAGASAAGGSGAGMGIPAAVAGLGRRARRFGVSLSAKLLGLTIIFVMLCELAVYIPSIAGFRMRWLDDALGKAAVAALILSDDKELSPAMRQRLVGVTDAQALAVIEGDRRRLLALSDEPIKVDLHVDVDTTDRIGPILDALETLTSGGNRTLRVSGPLPGSADRVEIVIPERPLFEAMIAYSQRIFTVSLIISFITAALVYWSLRRLMVRPLQRMSRAMEAFAAAPEDADHILEPTDRRDEIGDAWRRLRAMQKELARTLHQRRRLAELGLAVSKINHDLRNLLASAQLLSDRLATVADPMVQRLAPKITHTLDRAVSYTRSVMAYGAAREAPPERRVVRVSQIVAEAAEAIGLVPGGAVTFVNDVPGDLEADADPEQLFRVLVNLGRNAVQALQSAREHPGIVRRLTISGRRTGAVVHITVADTGPGVSPRAREHLFQAFQGGVRPGGVGLGLAIAAELVRAHGGSIALVGGPPGATFEIVLPDRPVDLDAVRRAVRR</sequence>
<evidence type="ECO:0000256" key="2">
    <source>
        <dbReference type="ARBA" id="ARBA00004370"/>
    </source>
</evidence>
<dbReference type="Gene3D" id="3.30.565.10">
    <property type="entry name" value="Histidine kinase-like ATPase, C-terminal domain"/>
    <property type="match status" value="1"/>
</dbReference>
<dbReference type="GO" id="GO:0005886">
    <property type="term" value="C:plasma membrane"/>
    <property type="evidence" value="ECO:0007669"/>
    <property type="project" value="TreeGrafter"/>
</dbReference>
<evidence type="ECO:0000256" key="9">
    <source>
        <dbReference type="SAM" id="MobiDB-lite"/>
    </source>
</evidence>
<keyword evidence="10" id="KW-1133">Transmembrane helix</keyword>
<evidence type="ECO:0000256" key="8">
    <source>
        <dbReference type="ARBA" id="ARBA00022840"/>
    </source>
</evidence>
<feature type="compositionally biased region" description="Basic and acidic residues" evidence="9">
    <location>
        <begin position="39"/>
        <end position="48"/>
    </location>
</feature>
<evidence type="ECO:0000256" key="6">
    <source>
        <dbReference type="ARBA" id="ARBA00022741"/>
    </source>
</evidence>
<evidence type="ECO:0000256" key="7">
    <source>
        <dbReference type="ARBA" id="ARBA00022777"/>
    </source>
</evidence>
<dbReference type="RefSeq" id="WP_244530772.1">
    <property type="nucleotide sequence ID" value="NZ_FRXO01000002.1"/>
</dbReference>
<organism evidence="13 14">
    <name type="scientific">Pseudoxanthobacter soli DSM 19599</name>
    <dbReference type="NCBI Taxonomy" id="1123029"/>
    <lineage>
        <taxon>Bacteria</taxon>
        <taxon>Pseudomonadati</taxon>
        <taxon>Pseudomonadota</taxon>
        <taxon>Alphaproteobacteria</taxon>
        <taxon>Hyphomicrobiales</taxon>
        <taxon>Segnochrobactraceae</taxon>
        <taxon>Pseudoxanthobacter</taxon>
    </lineage>
</organism>
<dbReference type="EMBL" id="FRXO01000002">
    <property type="protein sequence ID" value="SHO62700.1"/>
    <property type="molecule type" value="Genomic_DNA"/>
</dbReference>
<evidence type="ECO:0000259" key="12">
    <source>
        <dbReference type="PROSITE" id="PS50885"/>
    </source>
</evidence>
<keyword evidence="10" id="KW-0812">Transmembrane</keyword>
<evidence type="ECO:0000256" key="1">
    <source>
        <dbReference type="ARBA" id="ARBA00000085"/>
    </source>
</evidence>
<keyword evidence="14" id="KW-1185">Reference proteome</keyword>
<proteinExistence type="predicted"/>
<keyword evidence="7 13" id="KW-0418">Kinase</keyword>